<dbReference type="InterPro" id="IPR025411">
    <property type="entry name" value="DUF4136"/>
</dbReference>
<accession>A0AA88FK90</accession>
<protein>
    <submittedName>
        <fullName evidence="2">DUF4136 domain-containing protein</fullName>
    </submittedName>
</protein>
<comment type="caution">
    <text evidence="2">The sequence shown here is derived from an EMBL/GenBank/DDBJ whole genome shotgun (WGS) entry which is preliminary data.</text>
</comment>
<dbReference type="EMBL" id="VTWU01000004">
    <property type="protein sequence ID" value="KAA9332236.1"/>
    <property type="molecule type" value="Genomic_DNA"/>
</dbReference>
<proteinExistence type="predicted"/>
<dbReference type="Proteomes" id="UP000326380">
    <property type="component" value="Unassembled WGS sequence"/>
</dbReference>
<name>A0AA88FK90_9BACT</name>
<gene>
    <name evidence="2" type="ORF">F0P96_12195</name>
</gene>
<organism evidence="2 3">
    <name type="scientific">Hymenobacter busanensis</name>
    <dbReference type="NCBI Taxonomy" id="2607656"/>
    <lineage>
        <taxon>Bacteria</taxon>
        <taxon>Pseudomonadati</taxon>
        <taxon>Bacteroidota</taxon>
        <taxon>Cytophagia</taxon>
        <taxon>Cytophagales</taxon>
        <taxon>Hymenobacteraceae</taxon>
        <taxon>Hymenobacter</taxon>
    </lineage>
</organism>
<sequence length="229" mass="26627">MAELANDNQRRSRPSLRLFRIFQVPAKPHTISRMKPISTVAVLLLGWMLTGCFAARESRIESDYSYAGDFRHYRTYNFLESNTEPDTSRLSSTVREAIQTHLRSQGYRLVNRRPDLLVSYRVFDGAMRFTGYDQPDLTQWVKKEEVESEDTPEDQKQGYKRVRYLLSDGTLLITLIERKNGRAVWQGYASNVSAPVGSQALVSMRRAVRSIFDRYRILSEDYQQEAQIR</sequence>
<dbReference type="Gene3D" id="3.30.160.670">
    <property type="match status" value="1"/>
</dbReference>
<keyword evidence="3" id="KW-1185">Reference proteome</keyword>
<dbReference type="AlphaFoldDB" id="A0AA88FK90"/>
<evidence type="ECO:0000259" key="1">
    <source>
        <dbReference type="Pfam" id="PF13590"/>
    </source>
</evidence>
<evidence type="ECO:0000313" key="3">
    <source>
        <dbReference type="Proteomes" id="UP000326380"/>
    </source>
</evidence>
<evidence type="ECO:0000313" key="2">
    <source>
        <dbReference type="EMBL" id="KAA9332236.1"/>
    </source>
</evidence>
<reference evidence="2 3" key="1">
    <citation type="submission" date="2019-09" db="EMBL/GenBank/DDBJ databases">
        <title>Genome sequence of Hymenobacter sp. M3.</title>
        <authorList>
            <person name="Srinivasan S."/>
        </authorList>
    </citation>
    <scope>NUCLEOTIDE SEQUENCE [LARGE SCALE GENOMIC DNA]</scope>
    <source>
        <strain evidence="2 3">M3</strain>
    </source>
</reference>
<feature type="domain" description="DUF4136" evidence="1">
    <location>
        <begin position="61"/>
        <end position="215"/>
    </location>
</feature>
<dbReference type="Pfam" id="PF13590">
    <property type="entry name" value="DUF4136"/>
    <property type="match status" value="1"/>
</dbReference>